<evidence type="ECO:0000256" key="3">
    <source>
        <dbReference type="ARBA" id="ARBA00007401"/>
    </source>
</evidence>
<organism evidence="12 13">
    <name type="scientific">Phocaeicola barnesiae</name>
    <dbReference type="NCBI Taxonomy" id="376804"/>
    <lineage>
        <taxon>Bacteria</taxon>
        <taxon>Pseudomonadati</taxon>
        <taxon>Bacteroidota</taxon>
        <taxon>Bacteroidia</taxon>
        <taxon>Bacteroidales</taxon>
        <taxon>Bacteroidaceae</taxon>
        <taxon>Phocaeicola</taxon>
    </lineage>
</organism>
<dbReference type="GO" id="GO:0030246">
    <property type="term" value="F:carbohydrate binding"/>
    <property type="evidence" value="ECO:0007669"/>
    <property type="project" value="InterPro"/>
</dbReference>
<dbReference type="SUPFAM" id="SSF49785">
    <property type="entry name" value="Galactose-binding domain-like"/>
    <property type="match status" value="2"/>
</dbReference>
<dbReference type="PRINTS" id="PR00132">
    <property type="entry name" value="GLHYDRLASE2"/>
</dbReference>
<dbReference type="Pfam" id="PF00703">
    <property type="entry name" value="Glyco_hydro_2"/>
    <property type="match status" value="1"/>
</dbReference>
<dbReference type="Pfam" id="PF00754">
    <property type="entry name" value="F5_F8_type_C"/>
    <property type="match status" value="1"/>
</dbReference>
<evidence type="ECO:0000256" key="9">
    <source>
        <dbReference type="ARBA" id="ARBA00032230"/>
    </source>
</evidence>
<dbReference type="PROSITE" id="PS50022">
    <property type="entry name" value="FA58C_3"/>
    <property type="match status" value="1"/>
</dbReference>
<dbReference type="Gene3D" id="2.60.120.260">
    <property type="entry name" value="Galactose-binding domain-like"/>
    <property type="match status" value="2"/>
</dbReference>
<dbReference type="InterPro" id="IPR004199">
    <property type="entry name" value="B-gal_small/dom_5"/>
</dbReference>
<dbReference type="InterPro" id="IPR036156">
    <property type="entry name" value="Beta-gal/glucu_dom_sf"/>
</dbReference>
<sequence length="1339" mass="150620">MKKTVFSLIFCSMAMGAFAQQPLGGFLYGTEVAPMGTEWEAPEKLSLNKEQPHAYFFSFNDVESALKVLPQHSRYWQNLNGTWKFHWAPNPDERPKSFYETGFDVSGWDDITVPSCWNVVGIQKDGSLKYGVPIYCNQPVIFKHTVAVGDWKGGVMREPNKDWTTYKYRNEVGSYRRTFTVADDWKDRQVYINFDGVNSFFYLWVNGQYVGFSKNSRNTASFDITKYLVKGENTVAVEVYRSSDGSFLEAQDMYRLPGIFRNTYLTATSKVQVRDLKIETELNGNGATVDVKAMLRNLDKKKIKNYTLSYRIYENKLYADDIVGQVGEPVASGKFELDKGENTTVDTRFELADAKLWSAERPNRYTLVAELKDQKGRTVDVISTYFGVRQVEIRDTEAKDDEFGLKGRYFYVNNQPVKLKGVNRQEINPNTGNAITPEQMEMEVMLMKRGNINHVRNSHYSCNPYWYYLCDKYGIYLEDEANLESHEYYYGDASLSHVPEFKDAHVARVMELVHAHVNHPSIVIWSLGNEAGPGKNFVAAYDAIKAYDTTRPVQYERNNDIVDMGSNQYPSIAWTREAVKGTYDMKYPFHISEYAHSMGNAGGNLEDYWEAIESTNFFCGAAIWDWVDQSLYNYDPKTGEKYLAYGGDFGDKPNDGMFCMNGILFPGHQPKPEFFEVKKVYQNVGVKAVDITKGQIEVFNKNYFEPLTGVDMVWSLWKDGKKIQESNAFQGPRNILAPRQKGVYTIPFDFSKLEADGEYFVKVQFLLAQDMPWAKKGFVQMEEQLPVKAAAAFPSVAGQTADGKLTLTTENNLKTVQGTGFEVKFDDATGTIYSLTYNGKPVFAEGNGPKLDAFRAMTDNDNWAYRQWFAKGLHNLRHKAVDAAAYTRADGAVVLAYTVESQAPYGSNIRDLGISSGRYNITKGKEFGPDDFKFTTSQIWTVYPDGSIELEASFSSNEPSLSLARLGYVMKTPSALENYTYYGRGPQNNYNDRKNGAFVQLYNSTVKEQFVNFPKPQSMGNREDVRWCALTDEAGNGVQFVSTSAFSASALPWSAMQMVQAPHPYQLPESDGNYLHLDLKMMGLGGNSCGQGGPLEEDRIKAGNHSMGFIIRPVGQGTDLTARAKVSAGGEMPISISRDVTGKVALVSGKPGAVICYSLGQSKKAVTYTEPFDLRNGGTLTVWYKDNDKLKTTRDFAKIETVPLEVIYASSQESDGGEASNLVDDDPNTIWHTMYSVTVAKYPHWVDLDCGEAKEIKGFTYLPRQNSPNGNIKEYKFQVSDDGKTWSEPVASGAFENNLERKRILLDKPVKARYVRFTALSSQNGQDFASGAELGVLVD</sequence>
<dbReference type="InterPro" id="IPR000421">
    <property type="entry name" value="FA58C"/>
</dbReference>
<accession>A0AAW5N1D5</accession>
<dbReference type="InterPro" id="IPR006104">
    <property type="entry name" value="Glyco_hydro_2_N"/>
</dbReference>
<keyword evidence="13" id="KW-1185">Reference proteome</keyword>
<dbReference type="Pfam" id="PF02837">
    <property type="entry name" value="Glyco_hydro_2_N"/>
    <property type="match status" value="1"/>
</dbReference>
<evidence type="ECO:0000256" key="5">
    <source>
        <dbReference type="ARBA" id="ARBA00012756"/>
    </source>
</evidence>
<evidence type="ECO:0000313" key="13">
    <source>
        <dbReference type="Proteomes" id="UP001204579"/>
    </source>
</evidence>
<evidence type="ECO:0000256" key="10">
    <source>
        <dbReference type="SAM" id="SignalP"/>
    </source>
</evidence>
<evidence type="ECO:0000256" key="4">
    <source>
        <dbReference type="ARBA" id="ARBA00011245"/>
    </source>
</evidence>
<dbReference type="Pfam" id="PF16353">
    <property type="entry name" value="LacZ_4"/>
    <property type="match status" value="1"/>
</dbReference>
<comment type="similarity">
    <text evidence="3">Belongs to the glycosyl hydrolase 2 family.</text>
</comment>
<dbReference type="GO" id="GO:0004565">
    <property type="term" value="F:beta-galactosidase activity"/>
    <property type="evidence" value="ECO:0007669"/>
    <property type="project" value="UniProtKB-EC"/>
</dbReference>
<dbReference type="InterPro" id="IPR017853">
    <property type="entry name" value="GH"/>
</dbReference>
<dbReference type="GO" id="GO:0005990">
    <property type="term" value="P:lactose catabolic process"/>
    <property type="evidence" value="ECO:0007669"/>
    <property type="project" value="TreeGrafter"/>
</dbReference>
<dbReference type="EC" id="3.2.1.23" evidence="5"/>
<dbReference type="InterPro" id="IPR006103">
    <property type="entry name" value="Glyco_hydro_2_cat"/>
</dbReference>
<keyword evidence="6" id="KW-0378">Hydrolase</keyword>
<evidence type="ECO:0000256" key="1">
    <source>
        <dbReference type="ARBA" id="ARBA00001412"/>
    </source>
</evidence>
<dbReference type="SUPFAM" id="SSF51445">
    <property type="entry name" value="(Trans)glycosidases"/>
    <property type="match status" value="1"/>
</dbReference>
<dbReference type="InterPro" id="IPR006101">
    <property type="entry name" value="Glyco_hydro_2"/>
</dbReference>
<comment type="caution">
    <text evidence="12">The sequence shown here is derived from an EMBL/GenBank/DDBJ whole genome shotgun (WGS) entry which is preliminary data.</text>
</comment>
<feature type="domain" description="F5/8 type C" evidence="11">
    <location>
        <begin position="1192"/>
        <end position="1336"/>
    </location>
</feature>
<gene>
    <name evidence="12" type="ORF">NW209_10515</name>
</gene>
<comment type="subunit">
    <text evidence="4">Monomer.</text>
</comment>
<evidence type="ECO:0000256" key="6">
    <source>
        <dbReference type="ARBA" id="ARBA00022801"/>
    </source>
</evidence>
<dbReference type="PANTHER" id="PTHR46323">
    <property type="entry name" value="BETA-GALACTOSIDASE"/>
    <property type="match status" value="1"/>
</dbReference>
<reference evidence="12 13" key="1">
    <citation type="submission" date="2022-08" db="EMBL/GenBank/DDBJ databases">
        <authorList>
            <person name="Zeman M."/>
            <person name="Kubasova T."/>
        </authorList>
    </citation>
    <scope>NUCLEOTIDE SEQUENCE [LARGE SCALE GENOMIC DNA]</scope>
    <source>
        <strain evidence="12 13">ET62</strain>
    </source>
</reference>
<dbReference type="Gene3D" id="2.60.40.10">
    <property type="entry name" value="Immunoglobulins"/>
    <property type="match status" value="2"/>
</dbReference>
<name>A0AAW5N1D5_9BACT</name>
<dbReference type="SUPFAM" id="SSF74650">
    <property type="entry name" value="Galactose mutarotase-like"/>
    <property type="match status" value="1"/>
</dbReference>
<proteinExistence type="inferred from homology"/>
<dbReference type="Pfam" id="PF02929">
    <property type="entry name" value="Bgal_small_N"/>
    <property type="match status" value="1"/>
</dbReference>
<feature type="chain" id="PRO_5043812140" description="beta-galactosidase" evidence="10">
    <location>
        <begin position="20"/>
        <end position="1339"/>
    </location>
</feature>
<dbReference type="RefSeq" id="WP_258335950.1">
    <property type="nucleotide sequence ID" value="NZ_JANRHJ010000011.1"/>
</dbReference>
<protein>
    <recommendedName>
        <fullName evidence="5">beta-galactosidase</fullName>
        <ecNumber evidence="5">3.2.1.23</ecNumber>
    </recommendedName>
    <alternativeName>
        <fullName evidence="9">Lactase</fullName>
    </alternativeName>
</protein>
<evidence type="ECO:0000259" key="11">
    <source>
        <dbReference type="PROSITE" id="PS50022"/>
    </source>
</evidence>
<dbReference type="InterPro" id="IPR032312">
    <property type="entry name" value="LacZ_4"/>
</dbReference>
<comment type="catalytic activity">
    <reaction evidence="1">
        <text>Hydrolysis of terminal non-reducing beta-D-galactose residues in beta-D-galactosides.</text>
        <dbReference type="EC" id="3.2.1.23"/>
    </reaction>
</comment>
<dbReference type="InterPro" id="IPR008979">
    <property type="entry name" value="Galactose-bd-like_sf"/>
</dbReference>
<dbReference type="InterPro" id="IPR050347">
    <property type="entry name" value="Bact_Beta-galactosidase"/>
</dbReference>
<dbReference type="SUPFAM" id="SSF49303">
    <property type="entry name" value="beta-Galactosidase/glucuronidase domain"/>
    <property type="match status" value="2"/>
</dbReference>
<dbReference type="InterPro" id="IPR011013">
    <property type="entry name" value="Gal_mutarotase_sf_dom"/>
</dbReference>
<evidence type="ECO:0000256" key="2">
    <source>
        <dbReference type="ARBA" id="ARBA00001913"/>
    </source>
</evidence>
<dbReference type="PANTHER" id="PTHR46323:SF2">
    <property type="entry name" value="BETA-GALACTOSIDASE"/>
    <property type="match status" value="1"/>
</dbReference>
<dbReference type="EMBL" id="JANRHJ010000011">
    <property type="protein sequence ID" value="MCR8874443.1"/>
    <property type="molecule type" value="Genomic_DNA"/>
</dbReference>
<dbReference type="InterPro" id="IPR006102">
    <property type="entry name" value="Ig-like_GH2"/>
</dbReference>
<dbReference type="Gene3D" id="3.20.20.80">
    <property type="entry name" value="Glycosidases"/>
    <property type="match status" value="1"/>
</dbReference>
<evidence type="ECO:0000256" key="7">
    <source>
        <dbReference type="ARBA" id="ARBA00022837"/>
    </source>
</evidence>
<keyword evidence="7" id="KW-0106">Calcium</keyword>
<dbReference type="InterPro" id="IPR014718">
    <property type="entry name" value="GH-type_carb-bd"/>
</dbReference>
<comment type="cofactor">
    <cofactor evidence="2">
        <name>Ca(2+)</name>
        <dbReference type="ChEBI" id="CHEBI:29108"/>
    </cofactor>
</comment>
<keyword evidence="8" id="KW-0326">Glycosidase</keyword>
<feature type="signal peptide" evidence="10">
    <location>
        <begin position="1"/>
        <end position="19"/>
    </location>
</feature>
<dbReference type="Proteomes" id="UP001204579">
    <property type="component" value="Unassembled WGS sequence"/>
</dbReference>
<dbReference type="Pfam" id="PF02836">
    <property type="entry name" value="Glyco_hydro_2_C"/>
    <property type="match status" value="1"/>
</dbReference>
<evidence type="ECO:0000313" key="12">
    <source>
        <dbReference type="EMBL" id="MCR8874443.1"/>
    </source>
</evidence>
<evidence type="ECO:0000256" key="8">
    <source>
        <dbReference type="ARBA" id="ARBA00023295"/>
    </source>
</evidence>
<dbReference type="SMART" id="SM01038">
    <property type="entry name" value="Bgal_small_N"/>
    <property type="match status" value="1"/>
</dbReference>
<keyword evidence="10" id="KW-0732">Signal</keyword>
<dbReference type="GO" id="GO:0009341">
    <property type="term" value="C:beta-galactosidase complex"/>
    <property type="evidence" value="ECO:0007669"/>
    <property type="project" value="InterPro"/>
</dbReference>
<dbReference type="Gene3D" id="2.70.98.10">
    <property type="match status" value="1"/>
</dbReference>
<dbReference type="SMART" id="SM00231">
    <property type="entry name" value="FA58C"/>
    <property type="match status" value="1"/>
</dbReference>
<dbReference type="InterPro" id="IPR013783">
    <property type="entry name" value="Ig-like_fold"/>
</dbReference>